<dbReference type="PANTHER" id="PTHR20941">
    <property type="entry name" value="FOLATE SYNTHESIS PROTEINS"/>
    <property type="match status" value="1"/>
</dbReference>
<dbReference type="InterPro" id="IPR000489">
    <property type="entry name" value="Pterin-binding_dom"/>
</dbReference>
<evidence type="ECO:0000259" key="10">
    <source>
        <dbReference type="PROSITE" id="PS50972"/>
    </source>
</evidence>
<name>A0ABS5BKJ5_9BACT</name>
<evidence type="ECO:0000313" key="12">
    <source>
        <dbReference type="Proteomes" id="UP000676565"/>
    </source>
</evidence>
<evidence type="ECO:0000256" key="4">
    <source>
        <dbReference type="ARBA" id="ARBA00012458"/>
    </source>
</evidence>
<protein>
    <recommendedName>
        <fullName evidence="4 9">Dihydropteroate synthase</fullName>
        <shortName evidence="9">DHPS</shortName>
        <ecNumber evidence="4 9">2.5.1.15</ecNumber>
    </recommendedName>
    <alternativeName>
        <fullName evidence="9">Dihydropteroate pyrophosphorylase</fullName>
    </alternativeName>
</protein>
<proteinExistence type="inferred from homology"/>
<dbReference type="EMBL" id="JAGKQQ010000001">
    <property type="protein sequence ID" value="MBP3954209.1"/>
    <property type="molecule type" value="Genomic_DNA"/>
</dbReference>
<gene>
    <name evidence="11" type="primary">folP</name>
    <name evidence="11" type="ORF">J8F10_02725</name>
</gene>
<dbReference type="RefSeq" id="WP_210652351.1">
    <property type="nucleotide sequence ID" value="NZ_JAGKQQ010000001.1"/>
</dbReference>
<dbReference type="GO" id="GO:0004156">
    <property type="term" value="F:dihydropteroate synthase activity"/>
    <property type="evidence" value="ECO:0007669"/>
    <property type="project" value="UniProtKB-EC"/>
</dbReference>
<reference evidence="11 12" key="1">
    <citation type="submission" date="2021-04" db="EMBL/GenBank/DDBJ databases">
        <authorList>
            <person name="Ivanova A."/>
        </authorList>
    </citation>
    <scope>NUCLEOTIDE SEQUENCE [LARGE SCALE GENOMIC DNA]</scope>
    <source>
        <strain evidence="11 12">G18</strain>
    </source>
</reference>
<dbReference type="Proteomes" id="UP000676565">
    <property type="component" value="Unassembled WGS sequence"/>
</dbReference>
<dbReference type="PANTHER" id="PTHR20941:SF1">
    <property type="entry name" value="FOLIC ACID SYNTHESIS PROTEIN FOL1"/>
    <property type="match status" value="1"/>
</dbReference>
<evidence type="ECO:0000256" key="7">
    <source>
        <dbReference type="ARBA" id="ARBA00022842"/>
    </source>
</evidence>
<dbReference type="Pfam" id="PF00809">
    <property type="entry name" value="Pterin_bind"/>
    <property type="match status" value="1"/>
</dbReference>
<accession>A0ABS5BKJ5</accession>
<organism evidence="11 12">
    <name type="scientific">Gemmata palustris</name>
    <dbReference type="NCBI Taxonomy" id="2822762"/>
    <lineage>
        <taxon>Bacteria</taxon>
        <taxon>Pseudomonadati</taxon>
        <taxon>Planctomycetota</taxon>
        <taxon>Planctomycetia</taxon>
        <taxon>Gemmatales</taxon>
        <taxon>Gemmataceae</taxon>
        <taxon>Gemmata</taxon>
    </lineage>
</organism>
<dbReference type="PROSITE" id="PS00792">
    <property type="entry name" value="DHPS_1"/>
    <property type="match status" value="1"/>
</dbReference>
<dbReference type="CDD" id="cd00739">
    <property type="entry name" value="DHPS"/>
    <property type="match status" value="1"/>
</dbReference>
<comment type="catalytic activity">
    <reaction evidence="1">
        <text>(7,8-dihydropterin-6-yl)methyl diphosphate + 4-aminobenzoate = 7,8-dihydropteroate + diphosphate</text>
        <dbReference type="Rhea" id="RHEA:19949"/>
        <dbReference type="ChEBI" id="CHEBI:17836"/>
        <dbReference type="ChEBI" id="CHEBI:17839"/>
        <dbReference type="ChEBI" id="CHEBI:33019"/>
        <dbReference type="ChEBI" id="CHEBI:72950"/>
        <dbReference type="EC" id="2.5.1.15"/>
    </reaction>
</comment>
<comment type="caution">
    <text evidence="11">The sequence shown here is derived from an EMBL/GenBank/DDBJ whole genome shotgun (WGS) entry which is preliminary data.</text>
</comment>
<comment type="similarity">
    <text evidence="9">Belongs to the DHPS family.</text>
</comment>
<dbReference type="InterPro" id="IPR011005">
    <property type="entry name" value="Dihydropteroate_synth-like_sf"/>
</dbReference>
<sequence length="282" mass="29684">MAPLIWHLRDRTLHIGPRPLVMGIVNVTPDSFSDGGKFADASAATEHALRLVAEGADILDIGGESTRPGADPVALADELRRVVPVVRELAARTRVPISVDTMKSEVALACLEAGAAIINDVSGFRAAAMIEVVSAFRAGVIVMHMRGDPATMQLNPQYADVVTEVTDYLQERLRVLGESGIPPEAVCLDPGIGFGKALEHNLDLLANLNAVAALGRPVCLGVSRKGFIGKLCGRELAARDPGSLAVASVAAARGTAHVLRVHDVAGARDAAILLEAIDQHRR</sequence>
<keyword evidence="6 9" id="KW-0479">Metal-binding</keyword>
<comment type="pathway">
    <text evidence="3 9">Cofactor biosynthesis; tetrahydrofolate biosynthesis; 7,8-dihydrofolate from 2-amino-4-hydroxy-6-hydroxymethyl-7,8-dihydropteridine diphosphate and 4-aminobenzoate: step 1/2.</text>
</comment>
<evidence type="ECO:0000256" key="9">
    <source>
        <dbReference type="RuleBase" id="RU361205"/>
    </source>
</evidence>
<dbReference type="InterPro" id="IPR045031">
    <property type="entry name" value="DHP_synth-like"/>
</dbReference>
<dbReference type="NCBIfam" id="TIGR01496">
    <property type="entry name" value="DHPS"/>
    <property type="match status" value="1"/>
</dbReference>
<keyword evidence="5 9" id="KW-0808">Transferase</keyword>
<keyword evidence="12" id="KW-1185">Reference proteome</keyword>
<comment type="cofactor">
    <cofactor evidence="2 9">
        <name>Mg(2+)</name>
        <dbReference type="ChEBI" id="CHEBI:18420"/>
    </cofactor>
</comment>
<dbReference type="PROSITE" id="PS50972">
    <property type="entry name" value="PTERIN_BINDING"/>
    <property type="match status" value="1"/>
</dbReference>
<dbReference type="EC" id="2.5.1.15" evidence="4 9"/>
<dbReference type="PROSITE" id="PS00793">
    <property type="entry name" value="DHPS_2"/>
    <property type="match status" value="1"/>
</dbReference>
<dbReference type="Gene3D" id="3.20.20.20">
    <property type="entry name" value="Dihydropteroate synthase-like"/>
    <property type="match status" value="1"/>
</dbReference>
<evidence type="ECO:0000256" key="8">
    <source>
        <dbReference type="ARBA" id="ARBA00022909"/>
    </source>
</evidence>
<keyword evidence="7 9" id="KW-0460">Magnesium</keyword>
<evidence type="ECO:0000256" key="3">
    <source>
        <dbReference type="ARBA" id="ARBA00004763"/>
    </source>
</evidence>
<evidence type="ECO:0000256" key="5">
    <source>
        <dbReference type="ARBA" id="ARBA00022679"/>
    </source>
</evidence>
<evidence type="ECO:0000256" key="2">
    <source>
        <dbReference type="ARBA" id="ARBA00001946"/>
    </source>
</evidence>
<keyword evidence="8 9" id="KW-0289">Folate biosynthesis</keyword>
<dbReference type="InterPro" id="IPR006390">
    <property type="entry name" value="DHP_synth_dom"/>
</dbReference>
<evidence type="ECO:0000256" key="6">
    <source>
        <dbReference type="ARBA" id="ARBA00022723"/>
    </source>
</evidence>
<dbReference type="SUPFAM" id="SSF51717">
    <property type="entry name" value="Dihydropteroate synthetase-like"/>
    <property type="match status" value="1"/>
</dbReference>
<evidence type="ECO:0000313" key="11">
    <source>
        <dbReference type="EMBL" id="MBP3954209.1"/>
    </source>
</evidence>
<feature type="domain" description="Pterin-binding" evidence="10">
    <location>
        <begin position="19"/>
        <end position="272"/>
    </location>
</feature>
<comment type="function">
    <text evidence="9">Catalyzes the condensation of para-aminobenzoate (pABA) with 6-hydroxymethyl-7,8-dihydropterin diphosphate (DHPt-PP) to form 7,8-dihydropteroate (H2Pte), the immediate precursor of folate derivatives.</text>
</comment>
<evidence type="ECO:0000256" key="1">
    <source>
        <dbReference type="ARBA" id="ARBA00000012"/>
    </source>
</evidence>